<proteinExistence type="predicted"/>
<gene>
    <name evidence="3" type="ORF">SAMN05444370_105205</name>
</gene>
<dbReference type="PANTHER" id="PTHR37951:SF1">
    <property type="entry name" value="TYPE VI SECRETION SYSTEM COMPONENT TSSA1"/>
    <property type="match status" value="1"/>
</dbReference>
<sequence length="572" mass="57105">MSETVTDAPAKPLPAALYEGVSADAPAGPAPKREDVAPLRELCEGKQGTYVSEDNPNMGGSPPDFRAARTLCMELLERSRDVRVLVRLVQAEANTGGALGLHAALHLLDAWLRKDWEALHPGPADDRLARRERAQAFAPLTSPALAAAVETARLFKGAGLDGEISLRDFLLASGRRTAAAGEVARPPEGLAEVIARAKAEETVIAAATALSASSSLLRAIETTLKGAPEFPAPRFERLVQAIDQLATALKPFAVLPGAPAAEGEAGEDGDAAASPASASAPIGALTSRGAALALLDEVIAYYAVSARSSPLPLALLKLREMHAASYPDWVAALAADGPDYAALTMSGVDPEALDAFVPEEGAAGAEAPGWAAPLAAAKKALAALAAAASAAPAPPPAPGPAETVGPAESVGPESVDREPGDAPSSAGADGAEGAADGAGGADEGGMAEAGDGAAQAAEPAPSPAPSGAGPGAEAGAESLAALTEALEGIESALAALPAPPPARPTGRIRDRAGVKAALTQIAAYFSAAEPANPIAICLTRANGLVEMSFMDTLGELAPKGGDTLSLSIAPKS</sequence>
<dbReference type="Proteomes" id="UP000198703">
    <property type="component" value="Unassembled WGS sequence"/>
</dbReference>
<dbReference type="InterPro" id="IPR017740">
    <property type="entry name" value="TssA-like"/>
</dbReference>
<dbReference type="PANTHER" id="PTHR37951">
    <property type="entry name" value="CYTOPLASMIC PROTEIN-RELATED"/>
    <property type="match status" value="1"/>
</dbReference>
<organism evidence="3 4">
    <name type="scientific">Rubrimonas cliftonensis</name>
    <dbReference type="NCBI Taxonomy" id="89524"/>
    <lineage>
        <taxon>Bacteria</taxon>
        <taxon>Pseudomonadati</taxon>
        <taxon>Pseudomonadota</taxon>
        <taxon>Alphaproteobacteria</taxon>
        <taxon>Rhodobacterales</taxon>
        <taxon>Paracoccaceae</taxon>
        <taxon>Rubrimonas</taxon>
    </lineage>
</organism>
<feature type="domain" description="ImpA N-terminal" evidence="2">
    <location>
        <begin position="21"/>
        <end position="140"/>
    </location>
</feature>
<protein>
    <submittedName>
        <fullName evidence="3">Predicted component of the type VI protein secretion system</fullName>
    </submittedName>
</protein>
<evidence type="ECO:0000313" key="4">
    <source>
        <dbReference type="Proteomes" id="UP000198703"/>
    </source>
</evidence>
<name>A0A1H4BHC6_9RHOB</name>
<feature type="region of interest" description="Disordered" evidence="1">
    <location>
        <begin position="390"/>
        <end position="475"/>
    </location>
</feature>
<accession>A0A1H4BHC6</accession>
<reference evidence="3 4" key="1">
    <citation type="submission" date="2016-10" db="EMBL/GenBank/DDBJ databases">
        <authorList>
            <person name="de Groot N.N."/>
        </authorList>
    </citation>
    <scope>NUCLEOTIDE SEQUENCE [LARGE SCALE GENOMIC DNA]</scope>
    <source>
        <strain evidence="3 4">DSM 15345</strain>
    </source>
</reference>
<dbReference type="RefSeq" id="WP_093253253.1">
    <property type="nucleotide sequence ID" value="NZ_FNQM01000005.1"/>
</dbReference>
<feature type="compositionally biased region" description="Low complexity" evidence="1">
    <location>
        <begin position="444"/>
        <end position="475"/>
    </location>
</feature>
<evidence type="ECO:0000256" key="1">
    <source>
        <dbReference type="SAM" id="MobiDB-lite"/>
    </source>
</evidence>
<evidence type="ECO:0000259" key="2">
    <source>
        <dbReference type="Pfam" id="PF06812"/>
    </source>
</evidence>
<dbReference type="OrthoDB" id="9771118at2"/>
<dbReference type="EMBL" id="FNQM01000005">
    <property type="protein sequence ID" value="SEA47408.1"/>
    <property type="molecule type" value="Genomic_DNA"/>
</dbReference>
<feature type="compositionally biased region" description="Low complexity" evidence="1">
    <location>
        <begin position="421"/>
        <end position="435"/>
    </location>
</feature>
<evidence type="ECO:0000313" key="3">
    <source>
        <dbReference type="EMBL" id="SEA47408.1"/>
    </source>
</evidence>
<dbReference type="AlphaFoldDB" id="A0A1H4BHC6"/>
<keyword evidence="4" id="KW-1185">Reference proteome</keyword>
<dbReference type="STRING" id="89524.SAMN05444370_105205"/>
<dbReference type="Pfam" id="PF06812">
    <property type="entry name" value="ImpA_N"/>
    <property type="match status" value="1"/>
</dbReference>
<dbReference type="InterPro" id="IPR010657">
    <property type="entry name" value="ImpA_N"/>
</dbReference>